<gene>
    <name evidence="2" type="ORF">QE405_000807</name>
</gene>
<comment type="caution">
    <text evidence="2">The sequence shown here is derived from an EMBL/GenBank/DDBJ whole genome shotgun (WGS) entry which is preliminary data.</text>
</comment>
<name>A0AAJ1WZD4_9ACTN</name>
<dbReference type="Gene3D" id="3.60.15.10">
    <property type="entry name" value="Ribonuclease Z/Hydroxyacylglutathione hydrolase-like"/>
    <property type="match status" value="1"/>
</dbReference>
<sequence>MPLTLAPSIVVDRVADGLHRVAHGPVNLYVAHEATSVGLVDAGLPATYPVVEEALRLLGFRTADLTAVLVTHGHFDHLGFARRLQREHDTPVLVHPDDGHLAAHPYGYRPRRNRFAFAATHPGGWPHLASMTRLGALTVRPPLRTDPLVEGVVADFPGRPEVLLTPGHTDGEVVLHFPDADAVVTGDALVTLDPYTGRRGPRAVATGATNDPATAVASLARIGATGARVVLPGHGDPWYGGAAAAAERAAVAGAA</sequence>
<dbReference type="Proteomes" id="UP001239215">
    <property type="component" value="Unassembled WGS sequence"/>
</dbReference>
<dbReference type="SMART" id="SM00849">
    <property type="entry name" value="Lactamase_B"/>
    <property type="match status" value="1"/>
</dbReference>
<dbReference type="AlphaFoldDB" id="A0AAJ1WZD4"/>
<dbReference type="CDD" id="cd07721">
    <property type="entry name" value="yflN-like_MBL-fold"/>
    <property type="match status" value="1"/>
</dbReference>
<feature type="domain" description="Metallo-beta-lactamase" evidence="1">
    <location>
        <begin position="25"/>
        <end position="234"/>
    </location>
</feature>
<organism evidence="2 3">
    <name type="scientific">Nocardioides zeae</name>
    <dbReference type="NCBI Taxonomy" id="1457234"/>
    <lineage>
        <taxon>Bacteria</taxon>
        <taxon>Bacillati</taxon>
        <taxon>Actinomycetota</taxon>
        <taxon>Actinomycetes</taxon>
        <taxon>Propionibacteriales</taxon>
        <taxon>Nocardioidaceae</taxon>
        <taxon>Nocardioides</taxon>
    </lineage>
</organism>
<evidence type="ECO:0000259" key="1">
    <source>
        <dbReference type="SMART" id="SM00849"/>
    </source>
</evidence>
<dbReference type="SUPFAM" id="SSF56281">
    <property type="entry name" value="Metallo-hydrolase/oxidoreductase"/>
    <property type="match status" value="1"/>
</dbReference>
<dbReference type="Pfam" id="PF00753">
    <property type="entry name" value="Lactamase_B"/>
    <property type="match status" value="1"/>
</dbReference>
<keyword evidence="2" id="KW-0378">Hydrolase</keyword>
<dbReference type="InterPro" id="IPR001279">
    <property type="entry name" value="Metallo-B-lactamas"/>
</dbReference>
<accession>A0AAJ1WZD4</accession>
<dbReference type="InterPro" id="IPR036866">
    <property type="entry name" value="RibonucZ/Hydroxyglut_hydro"/>
</dbReference>
<evidence type="ECO:0000313" key="3">
    <source>
        <dbReference type="Proteomes" id="UP001239215"/>
    </source>
</evidence>
<reference evidence="2" key="1">
    <citation type="submission" date="2023-07" db="EMBL/GenBank/DDBJ databases">
        <title>Functional and genomic diversity of the sorghum phyllosphere microbiome.</title>
        <authorList>
            <person name="Shade A."/>
        </authorList>
    </citation>
    <scope>NUCLEOTIDE SEQUENCE</scope>
    <source>
        <strain evidence="2">SORGH_AS_1067</strain>
    </source>
</reference>
<proteinExistence type="predicted"/>
<dbReference type="RefSeq" id="WP_307198938.1">
    <property type="nucleotide sequence ID" value="NZ_JAUTAN010000001.1"/>
</dbReference>
<dbReference type="EMBL" id="JAUTAN010000001">
    <property type="protein sequence ID" value="MDQ1103523.1"/>
    <property type="molecule type" value="Genomic_DNA"/>
</dbReference>
<evidence type="ECO:0000313" key="2">
    <source>
        <dbReference type="EMBL" id="MDQ1103523.1"/>
    </source>
</evidence>
<dbReference type="InterPro" id="IPR050855">
    <property type="entry name" value="NDM-1-like"/>
</dbReference>
<dbReference type="PANTHER" id="PTHR42951">
    <property type="entry name" value="METALLO-BETA-LACTAMASE DOMAIN-CONTAINING"/>
    <property type="match status" value="1"/>
</dbReference>
<dbReference type="GO" id="GO:0016787">
    <property type="term" value="F:hydrolase activity"/>
    <property type="evidence" value="ECO:0007669"/>
    <property type="project" value="UniProtKB-KW"/>
</dbReference>
<dbReference type="PANTHER" id="PTHR42951:SF14">
    <property type="entry name" value="METALLO-BETA-LACTAMASE SUPERFAMILY PROTEIN"/>
    <property type="match status" value="1"/>
</dbReference>
<protein>
    <submittedName>
        <fullName evidence="2">Glyoxylase-like metal-dependent hydrolase (Beta-lactamase superfamily II)</fullName>
    </submittedName>
</protein>